<accession>A0AAD8AQ30</accession>
<keyword evidence="8" id="KW-1185">Reference proteome</keyword>
<dbReference type="PANTHER" id="PTHR23041:SF78">
    <property type="entry name" value="E3 UBIQUITIN-PROTEIN LIGASE RNF4"/>
    <property type="match status" value="1"/>
</dbReference>
<comment type="caution">
    <text evidence="7">The sequence shown here is derived from an EMBL/GenBank/DDBJ whole genome shotgun (WGS) entry which is preliminary data.</text>
</comment>
<dbReference type="EMBL" id="JASAOG010000330">
    <property type="protein sequence ID" value="KAK0040376.1"/>
    <property type="molecule type" value="Genomic_DNA"/>
</dbReference>
<keyword evidence="2 4" id="KW-0863">Zinc-finger</keyword>
<evidence type="ECO:0000256" key="4">
    <source>
        <dbReference type="PROSITE-ProRule" id="PRU00175"/>
    </source>
</evidence>
<feature type="domain" description="RING-type" evidence="6">
    <location>
        <begin position="177"/>
        <end position="222"/>
    </location>
</feature>
<feature type="region of interest" description="Disordered" evidence="5">
    <location>
        <begin position="1"/>
        <end position="33"/>
    </location>
</feature>
<dbReference type="GO" id="GO:0008270">
    <property type="term" value="F:zinc ion binding"/>
    <property type="evidence" value="ECO:0007669"/>
    <property type="project" value="UniProtKB-KW"/>
</dbReference>
<sequence length="235" mass="26539">MPNIKSRARANARRLSRTRARRRSWSPRTHVNRHNYNTRANKKAGLKLTDEIKNMVDSIHAVEKILQDFIQLDKLSSHKIKKETCSRRGQNGGVGKITHTMQNPFGFLKGGSNKAKGRNGKSRTLADLIKGNGDENVINLMVEDFTGDKMKQLGLPAKESQPGPQEGEKPECPKLECPICYDDYKQIQTNNRQLMSTLCGHVFCDVCIKAAIASKKKCPTCQERLTKRNIHPLFL</sequence>
<keyword evidence="1" id="KW-0479">Metal-binding</keyword>
<dbReference type="InterPro" id="IPR017907">
    <property type="entry name" value="Znf_RING_CS"/>
</dbReference>
<dbReference type="PROSITE" id="PS00518">
    <property type="entry name" value="ZF_RING_1"/>
    <property type="match status" value="1"/>
</dbReference>
<dbReference type="InterPro" id="IPR001841">
    <property type="entry name" value="Znf_RING"/>
</dbReference>
<evidence type="ECO:0000256" key="3">
    <source>
        <dbReference type="ARBA" id="ARBA00022833"/>
    </source>
</evidence>
<dbReference type="PROSITE" id="PS50089">
    <property type="entry name" value="ZF_RING_2"/>
    <property type="match status" value="1"/>
</dbReference>
<reference evidence="7" key="2">
    <citation type="submission" date="2023-04" db="EMBL/GenBank/DDBJ databases">
        <authorList>
            <person name="Bu L."/>
            <person name="Lu L."/>
            <person name="Laidemitt M.R."/>
            <person name="Zhang S.M."/>
            <person name="Mutuku M."/>
            <person name="Mkoji G."/>
            <person name="Steinauer M."/>
            <person name="Loker E.S."/>
        </authorList>
    </citation>
    <scope>NUCLEOTIDE SEQUENCE</scope>
    <source>
        <strain evidence="7">KasaAsao</strain>
        <tissue evidence="7">Whole Snail</tissue>
    </source>
</reference>
<dbReference type="AlphaFoldDB" id="A0AAD8AQ30"/>
<dbReference type="Pfam" id="PF14634">
    <property type="entry name" value="zf-RING_5"/>
    <property type="match status" value="1"/>
</dbReference>
<dbReference type="SMART" id="SM00184">
    <property type="entry name" value="RING"/>
    <property type="match status" value="1"/>
</dbReference>
<evidence type="ECO:0000259" key="6">
    <source>
        <dbReference type="PROSITE" id="PS50089"/>
    </source>
</evidence>
<evidence type="ECO:0000256" key="1">
    <source>
        <dbReference type="ARBA" id="ARBA00022723"/>
    </source>
</evidence>
<reference evidence="7" key="1">
    <citation type="journal article" date="2023" name="PLoS Negl. Trop. Dis.">
        <title>A genome sequence for Biomphalaria pfeifferi, the major vector snail for the human-infecting parasite Schistosoma mansoni.</title>
        <authorList>
            <person name="Bu L."/>
            <person name="Lu L."/>
            <person name="Laidemitt M.R."/>
            <person name="Zhang S.M."/>
            <person name="Mutuku M."/>
            <person name="Mkoji G."/>
            <person name="Steinauer M."/>
            <person name="Loker E.S."/>
        </authorList>
    </citation>
    <scope>NUCLEOTIDE SEQUENCE</scope>
    <source>
        <strain evidence="7">KasaAsao</strain>
    </source>
</reference>
<keyword evidence="3" id="KW-0862">Zinc</keyword>
<evidence type="ECO:0000313" key="7">
    <source>
        <dbReference type="EMBL" id="KAK0040376.1"/>
    </source>
</evidence>
<dbReference type="SUPFAM" id="SSF57850">
    <property type="entry name" value="RING/U-box"/>
    <property type="match status" value="1"/>
</dbReference>
<dbReference type="InterPro" id="IPR013083">
    <property type="entry name" value="Znf_RING/FYVE/PHD"/>
</dbReference>
<organism evidence="7 8">
    <name type="scientific">Biomphalaria pfeifferi</name>
    <name type="common">Bloodfluke planorb</name>
    <name type="synonym">Freshwater snail</name>
    <dbReference type="NCBI Taxonomy" id="112525"/>
    <lineage>
        <taxon>Eukaryota</taxon>
        <taxon>Metazoa</taxon>
        <taxon>Spiralia</taxon>
        <taxon>Lophotrochozoa</taxon>
        <taxon>Mollusca</taxon>
        <taxon>Gastropoda</taxon>
        <taxon>Heterobranchia</taxon>
        <taxon>Euthyneura</taxon>
        <taxon>Panpulmonata</taxon>
        <taxon>Hygrophila</taxon>
        <taxon>Lymnaeoidea</taxon>
        <taxon>Planorbidae</taxon>
        <taxon>Biomphalaria</taxon>
    </lineage>
</organism>
<proteinExistence type="predicted"/>
<dbReference type="Gene3D" id="3.30.40.10">
    <property type="entry name" value="Zinc/RING finger domain, C3HC4 (zinc finger)"/>
    <property type="match status" value="1"/>
</dbReference>
<dbReference type="InterPro" id="IPR047134">
    <property type="entry name" value="RNF4"/>
</dbReference>
<dbReference type="PANTHER" id="PTHR23041">
    <property type="entry name" value="RING FINGER DOMAIN-CONTAINING"/>
    <property type="match status" value="1"/>
</dbReference>
<feature type="region of interest" description="Disordered" evidence="5">
    <location>
        <begin position="84"/>
        <end position="119"/>
    </location>
</feature>
<dbReference type="Proteomes" id="UP001233172">
    <property type="component" value="Unassembled WGS sequence"/>
</dbReference>
<gene>
    <name evidence="7" type="ORF">Bpfe_030197</name>
</gene>
<evidence type="ECO:0000313" key="8">
    <source>
        <dbReference type="Proteomes" id="UP001233172"/>
    </source>
</evidence>
<evidence type="ECO:0000256" key="2">
    <source>
        <dbReference type="ARBA" id="ARBA00022771"/>
    </source>
</evidence>
<name>A0AAD8AQ30_BIOPF</name>
<protein>
    <submittedName>
        <fullName evidence="7">E3 ubiquitin-protein ligase RNF4</fullName>
    </submittedName>
</protein>
<evidence type="ECO:0000256" key="5">
    <source>
        <dbReference type="SAM" id="MobiDB-lite"/>
    </source>
</evidence>